<feature type="transmembrane region" description="Helical" evidence="2">
    <location>
        <begin position="12"/>
        <end position="31"/>
    </location>
</feature>
<dbReference type="RefSeq" id="XP_045961293.1">
    <property type="nucleotide sequence ID" value="XM_046101966.1"/>
</dbReference>
<evidence type="ECO:0000256" key="1">
    <source>
        <dbReference type="SAM" id="MobiDB-lite"/>
    </source>
</evidence>
<evidence type="ECO:0000256" key="2">
    <source>
        <dbReference type="SAM" id="Phobius"/>
    </source>
</evidence>
<organism evidence="3 4">
    <name type="scientific">Truncatella angustata</name>
    <dbReference type="NCBI Taxonomy" id="152316"/>
    <lineage>
        <taxon>Eukaryota</taxon>
        <taxon>Fungi</taxon>
        <taxon>Dikarya</taxon>
        <taxon>Ascomycota</taxon>
        <taxon>Pezizomycotina</taxon>
        <taxon>Sordariomycetes</taxon>
        <taxon>Xylariomycetidae</taxon>
        <taxon>Amphisphaeriales</taxon>
        <taxon>Sporocadaceae</taxon>
        <taxon>Truncatella</taxon>
    </lineage>
</organism>
<keyword evidence="2" id="KW-0812">Transmembrane</keyword>
<feature type="compositionally biased region" description="Polar residues" evidence="1">
    <location>
        <begin position="54"/>
        <end position="63"/>
    </location>
</feature>
<dbReference type="OrthoDB" id="4850at2759"/>
<dbReference type="AlphaFoldDB" id="A0A9P8URJ8"/>
<keyword evidence="4" id="KW-1185">Reference proteome</keyword>
<name>A0A9P8URJ8_9PEZI</name>
<feature type="compositionally biased region" description="Basic and acidic residues" evidence="1">
    <location>
        <begin position="92"/>
        <end position="101"/>
    </location>
</feature>
<dbReference type="EMBL" id="JAGPXC010000002">
    <property type="protein sequence ID" value="KAH6657059.1"/>
    <property type="molecule type" value="Genomic_DNA"/>
</dbReference>
<proteinExistence type="predicted"/>
<dbReference type="PANTHER" id="PTHR37948:SF1">
    <property type="entry name" value="BLL5189 PROTEIN"/>
    <property type="match status" value="1"/>
</dbReference>
<sequence length="344" mass="40313">MLLGYQALSFPFFFFFVFFFCQHPIGMASYADRRLENIKRNTVLVQDLGLKNDQLNVKPQHSKQPPVKRRKLETGQPTRTSARIASTARRKYKDDHVDVKPNRTTRNKTASKAPNPRVATLVEPETRPDLESIRAAWTSWTAVASNPSRDPAGAYHFESHSDFAPNKSPEEIIREGCFGGSYWRPLYSKHLKTTIEDDWKELPSDWTDGLDIERYLTNPEYNPEINKYGVACGQSIEQWEAAGWIDHQYDVRGWFQWYCRFWMGRRCDDDERQISRWKKCVGESGRWRRTLLKKYIQQGIRSVIDEGDDEDDDRGDVSPVVHQTCHHWAYEVRQDALDQFWGER</sequence>
<protein>
    <recommendedName>
        <fullName evidence="5">Vegetatible incompatibility protein HET-E-1</fullName>
    </recommendedName>
</protein>
<dbReference type="PANTHER" id="PTHR37948">
    <property type="entry name" value="ZGC:113208"/>
    <property type="match status" value="1"/>
</dbReference>
<feature type="compositionally biased region" description="Low complexity" evidence="1">
    <location>
        <begin position="78"/>
        <end position="87"/>
    </location>
</feature>
<accession>A0A9P8URJ8</accession>
<gene>
    <name evidence="3" type="ORF">BKA67DRAFT_554115</name>
</gene>
<dbReference type="Proteomes" id="UP000758603">
    <property type="component" value="Unassembled WGS sequence"/>
</dbReference>
<evidence type="ECO:0000313" key="3">
    <source>
        <dbReference type="EMBL" id="KAH6657059.1"/>
    </source>
</evidence>
<keyword evidence="2" id="KW-1133">Transmembrane helix</keyword>
<evidence type="ECO:0008006" key="5">
    <source>
        <dbReference type="Google" id="ProtNLM"/>
    </source>
</evidence>
<evidence type="ECO:0000313" key="4">
    <source>
        <dbReference type="Proteomes" id="UP000758603"/>
    </source>
</evidence>
<dbReference type="GeneID" id="70130858"/>
<comment type="caution">
    <text evidence="3">The sequence shown here is derived from an EMBL/GenBank/DDBJ whole genome shotgun (WGS) entry which is preliminary data.</text>
</comment>
<feature type="region of interest" description="Disordered" evidence="1">
    <location>
        <begin position="54"/>
        <end position="116"/>
    </location>
</feature>
<feature type="compositionally biased region" description="Polar residues" evidence="1">
    <location>
        <begin position="102"/>
        <end position="112"/>
    </location>
</feature>
<reference evidence="3" key="1">
    <citation type="journal article" date="2021" name="Nat. Commun.">
        <title>Genetic determinants of endophytism in the Arabidopsis root mycobiome.</title>
        <authorList>
            <person name="Mesny F."/>
            <person name="Miyauchi S."/>
            <person name="Thiergart T."/>
            <person name="Pickel B."/>
            <person name="Atanasova L."/>
            <person name="Karlsson M."/>
            <person name="Huettel B."/>
            <person name="Barry K.W."/>
            <person name="Haridas S."/>
            <person name="Chen C."/>
            <person name="Bauer D."/>
            <person name="Andreopoulos W."/>
            <person name="Pangilinan J."/>
            <person name="LaButti K."/>
            <person name="Riley R."/>
            <person name="Lipzen A."/>
            <person name="Clum A."/>
            <person name="Drula E."/>
            <person name="Henrissat B."/>
            <person name="Kohler A."/>
            <person name="Grigoriev I.V."/>
            <person name="Martin F.M."/>
            <person name="Hacquard S."/>
        </authorList>
    </citation>
    <scope>NUCLEOTIDE SEQUENCE</scope>
    <source>
        <strain evidence="3">MPI-SDFR-AT-0073</strain>
    </source>
</reference>
<keyword evidence="2" id="KW-0472">Membrane</keyword>